<evidence type="ECO:0000256" key="2">
    <source>
        <dbReference type="SAM" id="MobiDB-lite"/>
    </source>
</evidence>
<dbReference type="Gene3D" id="3.40.50.300">
    <property type="entry name" value="P-loop containing nucleotide triphosphate hydrolases"/>
    <property type="match status" value="1"/>
</dbReference>
<protein>
    <recommendedName>
        <fullName evidence="3">G domain-containing protein</fullName>
    </recommendedName>
</protein>
<dbReference type="Pfam" id="PF01926">
    <property type="entry name" value="MMR_HSR1"/>
    <property type="match status" value="1"/>
</dbReference>
<sequence>MTDPRVFEEQVGNILKFTGATRPEPHAVFILVIGATGSGKTTFVSRCSGRTLEIGHDLSSCTSELTITSFAHPSGLNPIYLLDTPGFDDTNQSDSETLTHISHYLAVAYANGVYISGIILMHRISDPRLSGTARLNLNMFKYMLGKPAYENAAIVTSMWSSPPTELEVQREKELLTEGGVLAEILEGDGRAFRYSASGLEGTSATPSSKSLPLAVIDHILHQARAGPIILQIQSELVDDKRELIDTSAGRFLADRQVLDLRREYEAAIQGIRDRISEGTLFSSQPANGQADTLIGRQEAQAQVDDKFSHLETRVQENRATLSKTLLQMHHDEERRLEAQMARIEADLCARIDEKQQYLETITNQSAGPPPASVPASTPNVRPRPSPTPAVVTNTQFEIRRLRHEIQELRHEIEQKQAANNSVRHAFRDGMLFETVTRVIGGAVGTAVPALVAGSLCALM</sequence>
<evidence type="ECO:0000259" key="3">
    <source>
        <dbReference type="Pfam" id="PF01926"/>
    </source>
</evidence>
<organism evidence="4 5">
    <name type="scientific">Aspergillus keveii</name>
    <dbReference type="NCBI Taxonomy" id="714993"/>
    <lineage>
        <taxon>Eukaryota</taxon>
        <taxon>Fungi</taxon>
        <taxon>Dikarya</taxon>
        <taxon>Ascomycota</taxon>
        <taxon>Pezizomycotina</taxon>
        <taxon>Eurotiomycetes</taxon>
        <taxon>Eurotiomycetidae</taxon>
        <taxon>Eurotiales</taxon>
        <taxon>Aspergillaceae</taxon>
        <taxon>Aspergillus</taxon>
        <taxon>Aspergillus subgen. Nidulantes</taxon>
    </lineage>
</organism>
<proteinExistence type="predicted"/>
<dbReference type="InterPro" id="IPR027417">
    <property type="entry name" value="P-loop_NTPase"/>
</dbReference>
<reference evidence="4 5" key="1">
    <citation type="submission" date="2024-07" db="EMBL/GenBank/DDBJ databases">
        <title>Section-level genome sequencing and comparative genomics of Aspergillus sections Usti and Cavernicolus.</title>
        <authorList>
            <consortium name="Lawrence Berkeley National Laboratory"/>
            <person name="Nybo J.L."/>
            <person name="Vesth T.C."/>
            <person name="Theobald S."/>
            <person name="Frisvad J.C."/>
            <person name="Larsen T.O."/>
            <person name="Kjaerboelling I."/>
            <person name="Rothschild-Mancinelli K."/>
            <person name="Lyhne E.K."/>
            <person name="Kogle M.E."/>
            <person name="Barry K."/>
            <person name="Clum A."/>
            <person name="Na H."/>
            <person name="Ledsgaard L."/>
            <person name="Lin J."/>
            <person name="Lipzen A."/>
            <person name="Kuo A."/>
            <person name="Riley R."/>
            <person name="Mondo S."/>
            <person name="Labutti K."/>
            <person name="Haridas S."/>
            <person name="Pangalinan J."/>
            <person name="Salamov A.A."/>
            <person name="Simmons B.A."/>
            <person name="Magnuson J.K."/>
            <person name="Chen J."/>
            <person name="Drula E."/>
            <person name="Henrissat B."/>
            <person name="Wiebenga A."/>
            <person name="Lubbers R.J."/>
            <person name="Gomes A.C."/>
            <person name="Makela M.R."/>
            <person name="Stajich J."/>
            <person name="Grigoriev I.V."/>
            <person name="Mortensen U.H."/>
            <person name="De Vries R.P."/>
            <person name="Baker S.E."/>
            <person name="Andersen M.R."/>
        </authorList>
    </citation>
    <scope>NUCLEOTIDE SEQUENCE [LARGE SCALE GENOMIC DNA]</scope>
    <source>
        <strain evidence="4 5">CBS 209.92</strain>
    </source>
</reference>
<keyword evidence="1" id="KW-0175">Coiled coil</keyword>
<dbReference type="Proteomes" id="UP001610563">
    <property type="component" value="Unassembled WGS sequence"/>
</dbReference>
<feature type="region of interest" description="Disordered" evidence="2">
    <location>
        <begin position="362"/>
        <end position="389"/>
    </location>
</feature>
<keyword evidence="5" id="KW-1185">Reference proteome</keyword>
<dbReference type="InterPro" id="IPR006073">
    <property type="entry name" value="GTP-bd"/>
</dbReference>
<evidence type="ECO:0000256" key="1">
    <source>
        <dbReference type="SAM" id="Coils"/>
    </source>
</evidence>
<evidence type="ECO:0000313" key="5">
    <source>
        <dbReference type="Proteomes" id="UP001610563"/>
    </source>
</evidence>
<evidence type="ECO:0000313" key="4">
    <source>
        <dbReference type="EMBL" id="KAL2800475.1"/>
    </source>
</evidence>
<comment type="caution">
    <text evidence="4">The sequence shown here is derived from an EMBL/GenBank/DDBJ whole genome shotgun (WGS) entry which is preliminary data.</text>
</comment>
<name>A0ABR4GPQ6_9EURO</name>
<feature type="coiled-coil region" evidence="1">
    <location>
        <begin position="391"/>
        <end position="425"/>
    </location>
</feature>
<dbReference type="CDD" id="cd00882">
    <property type="entry name" value="Ras_like_GTPase"/>
    <property type="match status" value="1"/>
</dbReference>
<dbReference type="SUPFAM" id="SSF52540">
    <property type="entry name" value="P-loop containing nucleoside triphosphate hydrolases"/>
    <property type="match status" value="1"/>
</dbReference>
<feature type="domain" description="G" evidence="3">
    <location>
        <begin position="30"/>
        <end position="106"/>
    </location>
</feature>
<accession>A0ABR4GPQ6</accession>
<dbReference type="EMBL" id="JBFTWV010000003">
    <property type="protein sequence ID" value="KAL2800475.1"/>
    <property type="molecule type" value="Genomic_DNA"/>
</dbReference>
<gene>
    <name evidence="4" type="ORF">BJX66DRAFT_290950</name>
</gene>